<accession>A0ABW5DGJ5</accession>
<keyword evidence="3" id="KW-0378">Hydrolase</keyword>
<protein>
    <submittedName>
        <fullName evidence="3">Alpha/beta fold hydrolase</fullName>
    </submittedName>
</protein>
<dbReference type="RefSeq" id="WP_345099090.1">
    <property type="nucleotide sequence ID" value="NZ_BAABGS010000021.1"/>
</dbReference>
<dbReference type="InterPro" id="IPR029058">
    <property type="entry name" value="AB_hydrolase_fold"/>
</dbReference>
<dbReference type="Pfam" id="PF12697">
    <property type="entry name" value="Abhydrolase_6"/>
    <property type="match status" value="1"/>
</dbReference>
<comment type="caution">
    <text evidence="3">The sequence shown here is derived from an EMBL/GenBank/DDBJ whole genome shotgun (WGS) entry which is preliminary data.</text>
</comment>
<organism evidence="3 4">
    <name type="scientific">Chelativorans composti</name>
    <dbReference type="NCBI Taxonomy" id="768533"/>
    <lineage>
        <taxon>Bacteria</taxon>
        <taxon>Pseudomonadati</taxon>
        <taxon>Pseudomonadota</taxon>
        <taxon>Alphaproteobacteria</taxon>
        <taxon>Hyphomicrobiales</taxon>
        <taxon>Phyllobacteriaceae</taxon>
        <taxon>Chelativorans</taxon>
    </lineage>
</organism>
<evidence type="ECO:0000256" key="1">
    <source>
        <dbReference type="SAM" id="MobiDB-lite"/>
    </source>
</evidence>
<dbReference type="PRINTS" id="PR00111">
    <property type="entry name" value="ABHYDROLASE"/>
</dbReference>
<reference evidence="4" key="1">
    <citation type="journal article" date="2019" name="Int. J. Syst. Evol. Microbiol.">
        <title>The Global Catalogue of Microorganisms (GCM) 10K type strain sequencing project: providing services to taxonomists for standard genome sequencing and annotation.</title>
        <authorList>
            <consortium name="The Broad Institute Genomics Platform"/>
            <consortium name="The Broad Institute Genome Sequencing Center for Infectious Disease"/>
            <person name="Wu L."/>
            <person name="Ma J."/>
        </authorList>
    </citation>
    <scope>NUCLEOTIDE SEQUENCE [LARGE SCALE GENOMIC DNA]</scope>
    <source>
        <strain evidence="4">KCTC 23707</strain>
    </source>
</reference>
<dbReference type="PANTHER" id="PTHR43798:SF33">
    <property type="entry name" value="HYDROLASE, PUTATIVE (AFU_ORTHOLOGUE AFUA_2G14860)-RELATED"/>
    <property type="match status" value="1"/>
</dbReference>
<dbReference type="SUPFAM" id="SSF53474">
    <property type="entry name" value="alpha/beta-Hydrolases"/>
    <property type="match status" value="1"/>
</dbReference>
<dbReference type="Gene3D" id="3.40.50.1820">
    <property type="entry name" value="alpha/beta hydrolase"/>
    <property type="match status" value="1"/>
</dbReference>
<dbReference type="PANTHER" id="PTHR43798">
    <property type="entry name" value="MONOACYLGLYCEROL LIPASE"/>
    <property type="match status" value="1"/>
</dbReference>
<feature type="compositionally biased region" description="Basic and acidic residues" evidence="1">
    <location>
        <begin position="1"/>
        <end position="11"/>
    </location>
</feature>
<dbReference type="Proteomes" id="UP001597373">
    <property type="component" value="Unassembled WGS sequence"/>
</dbReference>
<dbReference type="InterPro" id="IPR050266">
    <property type="entry name" value="AB_hydrolase_sf"/>
</dbReference>
<sequence length="266" mass="28458">MSRGDDNRRAAGAETGPAGLYAREIPGEGDEALVLLHGFGGSHHIWDEVIAHLDSSRPILAYDLPGHGKSLDAFRDGAAASFARMILADLNARGMVSVHLVGHSLGGAVSVLVGLFEPQRVRSMTLLAPGGFGPEINASLLQQLARSETEEDIASSLRAMAAPSFAPSETLVRQTWKERSVPGQRETLERLFARIVRDGRQGAFTAAQLATLTIPVQLVWGELDPVLPVQQAANAPADFQVKRLPGLGHMLPLEAPREMARLICGI</sequence>
<dbReference type="EMBL" id="JBHUIR010000038">
    <property type="protein sequence ID" value="MFD2260227.1"/>
    <property type="molecule type" value="Genomic_DNA"/>
</dbReference>
<dbReference type="GO" id="GO:0016787">
    <property type="term" value="F:hydrolase activity"/>
    <property type="evidence" value="ECO:0007669"/>
    <property type="project" value="UniProtKB-KW"/>
</dbReference>
<feature type="domain" description="AB hydrolase-1" evidence="2">
    <location>
        <begin position="33"/>
        <end position="261"/>
    </location>
</feature>
<evidence type="ECO:0000313" key="4">
    <source>
        <dbReference type="Proteomes" id="UP001597373"/>
    </source>
</evidence>
<proteinExistence type="predicted"/>
<keyword evidence="4" id="KW-1185">Reference proteome</keyword>
<gene>
    <name evidence="3" type="ORF">ACFSMZ_10690</name>
</gene>
<name>A0ABW5DGJ5_9HYPH</name>
<feature type="region of interest" description="Disordered" evidence="1">
    <location>
        <begin position="1"/>
        <end position="22"/>
    </location>
</feature>
<evidence type="ECO:0000313" key="3">
    <source>
        <dbReference type="EMBL" id="MFD2260227.1"/>
    </source>
</evidence>
<dbReference type="InterPro" id="IPR000073">
    <property type="entry name" value="AB_hydrolase_1"/>
</dbReference>
<evidence type="ECO:0000259" key="2">
    <source>
        <dbReference type="Pfam" id="PF12697"/>
    </source>
</evidence>